<proteinExistence type="predicted"/>
<comment type="caution">
    <text evidence="1">The sequence shown here is derived from an EMBL/GenBank/DDBJ whole genome shotgun (WGS) entry which is preliminary data.</text>
</comment>
<dbReference type="Proteomes" id="UP001341840">
    <property type="component" value="Unassembled WGS sequence"/>
</dbReference>
<gene>
    <name evidence="1" type="ORF">PIB30_010248</name>
</gene>
<keyword evidence="2" id="KW-1185">Reference proteome</keyword>
<organism evidence="1 2">
    <name type="scientific">Stylosanthes scabra</name>
    <dbReference type="NCBI Taxonomy" id="79078"/>
    <lineage>
        <taxon>Eukaryota</taxon>
        <taxon>Viridiplantae</taxon>
        <taxon>Streptophyta</taxon>
        <taxon>Embryophyta</taxon>
        <taxon>Tracheophyta</taxon>
        <taxon>Spermatophyta</taxon>
        <taxon>Magnoliopsida</taxon>
        <taxon>eudicotyledons</taxon>
        <taxon>Gunneridae</taxon>
        <taxon>Pentapetalae</taxon>
        <taxon>rosids</taxon>
        <taxon>fabids</taxon>
        <taxon>Fabales</taxon>
        <taxon>Fabaceae</taxon>
        <taxon>Papilionoideae</taxon>
        <taxon>50 kb inversion clade</taxon>
        <taxon>dalbergioids sensu lato</taxon>
        <taxon>Dalbergieae</taxon>
        <taxon>Pterocarpus clade</taxon>
        <taxon>Stylosanthes</taxon>
    </lineage>
</organism>
<evidence type="ECO:0000313" key="2">
    <source>
        <dbReference type="Proteomes" id="UP001341840"/>
    </source>
</evidence>
<protein>
    <submittedName>
        <fullName evidence="1">Uncharacterized protein</fullName>
    </submittedName>
</protein>
<name>A0ABU6S640_9FABA</name>
<sequence length="111" mass="12942">MLVTFGRGFCFDPLVLFATNTMDASFDEGFEVIKYMNIPTSTCVCFLMRNISDNVESIVSRVFLQWQQVIRCTLRTIRLVDGNGADRDQKYFITKEPPHMPKVDLDLFLYW</sequence>
<reference evidence="1 2" key="1">
    <citation type="journal article" date="2023" name="Plants (Basel)">
        <title>Bridging the Gap: Combining Genomics and Transcriptomics Approaches to Understand Stylosanthes scabra, an Orphan Legume from the Brazilian Caatinga.</title>
        <authorList>
            <person name="Ferreira-Neto J.R.C."/>
            <person name="da Silva M.D."/>
            <person name="Binneck E."/>
            <person name="de Melo N.F."/>
            <person name="da Silva R.H."/>
            <person name="de Melo A.L.T.M."/>
            <person name="Pandolfi V."/>
            <person name="Bustamante F.O."/>
            <person name="Brasileiro-Vidal A.C."/>
            <person name="Benko-Iseppon A.M."/>
        </authorList>
    </citation>
    <scope>NUCLEOTIDE SEQUENCE [LARGE SCALE GENOMIC DNA]</scope>
    <source>
        <tissue evidence="1">Leaves</tissue>
    </source>
</reference>
<evidence type="ECO:0000313" key="1">
    <source>
        <dbReference type="EMBL" id="MED6131495.1"/>
    </source>
</evidence>
<accession>A0ABU6S640</accession>
<dbReference type="EMBL" id="JASCZI010060439">
    <property type="protein sequence ID" value="MED6131495.1"/>
    <property type="molecule type" value="Genomic_DNA"/>
</dbReference>